<dbReference type="PANTHER" id="PTHR10629:SF52">
    <property type="entry name" value="DNA (CYTOSINE-5)-METHYLTRANSFERASE 1"/>
    <property type="match status" value="1"/>
</dbReference>
<evidence type="ECO:0000256" key="1">
    <source>
        <dbReference type="ARBA" id="ARBA00022603"/>
    </source>
</evidence>
<evidence type="ECO:0000313" key="9">
    <source>
        <dbReference type="EMBL" id="TPW26713.1"/>
    </source>
</evidence>
<evidence type="ECO:0000256" key="2">
    <source>
        <dbReference type="ARBA" id="ARBA00022679"/>
    </source>
</evidence>
<dbReference type="PROSITE" id="PS00094">
    <property type="entry name" value="C5_MTASE_1"/>
    <property type="match status" value="1"/>
</dbReference>
<dbReference type="NCBIfam" id="TIGR00675">
    <property type="entry name" value="dcm"/>
    <property type="match status" value="1"/>
</dbReference>
<feature type="active site" evidence="6">
    <location>
        <position position="109"/>
    </location>
</feature>
<comment type="similarity">
    <text evidence="6 7">Belongs to the class I-like SAM-binding methyltransferase superfamily. C5-methyltransferase family.</text>
</comment>
<dbReference type="SUPFAM" id="SSF53335">
    <property type="entry name" value="S-adenosyl-L-methionine-dependent methyltransferases"/>
    <property type="match status" value="1"/>
</dbReference>
<comment type="caution">
    <text evidence="9">The sequence shown here is derived from an EMBL/GenBank/DDBJ whole genome shotgun (WGS) entry which is preliminary data.</text>
</comment>
<evidence type="ECO:0000256" key="8">
    <source>
        <dbReference type="RuleBase" id="RU000417"/>
    </source>
</evidence>
<dbReference type="InterPro" id="IPR018117">
    <property type="entry name" value="C5_DNA_meth_AS"/>
</dbReference>
<dbReference type="GO" id="GO:0009307">
    <property type="term" value="P:DNA restriction-modification system"/>
    <property type="evidence" value="ECO:0007669"/>
    <property type="project" value="UniProtKB-KW"/>
</dbReference>
<dbReference type="PANTHER" id="PTHR10629">
    <property type="entry name" value="CYTOSINE-SPECIFIC METHYLTRANSFERASE"/>
    <property type="match status" value="1"/>
</dbReference>
<proteinExistence type="inferred from homology"/>
<dbReference type="InterPro" id="IPR029063">
    <property type="entry name" value="SAM-dependent_MTases_sf"/>
</dbReference>
<evidence type="ECO:0000256" key="3">
    <source>
        <dbReference type="ARBA" id="ARBA00022691"/>
    </source>
</evidence>
<keyword evidence="1 6" id="KW-0489">Methyltransferase</keyword>
<dbReference type="PRINTS" id="PR00105">
    <property type="entry name" value="C5METTRFRASE"/>
</dbReference>
<dbReference type="OrthoDB" id="9813719at2"/>
<dbReference type="EC" id="2.1.1.37" evidence="8"/>
<dbReference type="GO" id="GO:0003677">
    <property type="term" value="F:DNA binding"/>
    <property type="evidence" value="ECO:0007669"/>
    <property type="project" value="TreeGrafter"/>
</dbReference>
<keyword evidence="3 6" id="KW-0949">S-adenosyl-L-methionine</keyword>
<dbReference type="Gene3D" id="3.90.120.10">
    <property type="entry name" value="DNA Methylase, subunit A, domain 2"/>
    <property type="match status" value="1"/>
</dbReference>
<dbReference type="InterPro" id="IPR001525">
    <property type="entry name" value="C5_MeTfrase"/>
</dbReference>
<evidence type="ECO:0000313" key="10">
    <source>
        <dbReference type="Proteomes" id="UP000320314"/>
    </source>
</evidence>
<gene>
    <name evidence="9" type="ORF">FJU11_14020</name>
</gene>
<dbReference type="GO" id="GO:0032259">
    <property type="term" value="P:methylation"/>
    <property type="evidence" value="ECO:0007669"/>
    <property type="project" value="UniProtKB-KW"/>
</dbReference>
<accession>A0A506TXC6</accession>
<dbReference type="GO" id="GO:0044027">
    <property type="term" value="P:negative regulation of gene expression via chromosomal CpG island methylation"/>
    <property type="evidence" value="ECO:0007669"/>
    <property type="project" value="TreeGrafter"/>
</dbReference>
<keyword evidence="4" id="KW-0680">Restriction system</keyword>
<dbReference type="GO" id="GO:0003886">
    <property type="term" value="F:DNA (cytosine-5-)-methyltransferase activity"/>
    <property type="evidence" value="ECO:0007669"/>
    <property type="project" value="UniProtKB-EC"/>
</dbReference>
<name>A0A506TXC6_9HYPH</name>
<dbReference type="AlphaFoldDB" id="A0A506TXC6"/>
<evidence type="ECO:0000256" key="6">
    <source>
        <dbReference type="PROSITE-ProRule" id="PRU01016"/>
    </source>
</evidence>
<reference evidence="9 10" key="1">
    <citation type="submission" date="2019-06" db="EMBL/GenBank/DDBJ databases">
        <authorList>
            <person name="Li M."/>
        </authorList>
    </citation>
    <scope>NUCLEOTIDE SEQUENCE [LARGE SCALE GENOMIC DNA]</scope>
    <source>
        <strain evidence="9 10">BGMRC6574</strain>
    </source>
</reference>
<evidence type="ECO:0000256" key="7">
    <source>
        <dbReference type="RuleBase" id="RU000416"/>
    </source>
</evidence>
<keyword evidence="10" id="KW-1185">Reference proteome</keyword>
<evidence type="ECO:0000256" key="5">
    <source>
        <dbReference type="ARBA" id="ARBA00047422"/>
    </source>
</evidence>
<evidence type="ECO:0000256" key="4">
    <source>
        <dbReference type="ARBA" id="ARBA00022747"/>
    </source>
</evidence>
<organism evidence="9 10">
    <name type="scientific">Pararhizobium mangrovi</name>
    <dbReference type="NCBI Taxonomy" id="2590452"/>
    <lineage>
        <taxon>Bacteria</taxon>
        <taxon>Pseudomonadati</taxon>
        <taxon>Pseudomonadota</taxon>
        <taxon>Alphaproteobacteria</taxon>
        <taxon>Hyphomicrobiales</taxon>
        <taxon>Rhizobiaceae</taxon>
        <taxon>Rhizobium/Agrobacterium group</taxon>
        <taxon>Pararhizobium</taxon>
    </lineage>
</organism>
<dbReference type="InterPro" id="IPR050390">
    <property type="entry name" value="C5-Methyltransferase"/>
</dbReference>
<dbReference type="Proteomes" id="UP000320314">
    <property type="component" value="Unassembled WGS sequence"/>
</dbReference>
<dbReference type="Pfam" id="PF00145">
    <property type="entry name" value="DNA_methylase"/>
    <property type="match status" value="1"/>
</dbReference>
<dbReference type="RefSeq" id="WP_141167692.1">
    <property type="nucleotide sequence ID" value="NZ_VHLH01000027.1"/>
</dbReference>
<dbReference type="Gene3D" id="3.40.50.150">
    <property type="entry name" value="Vaccinia Virus protein VP39"/>
    <property type="match status" value="1"/>
</dbReference>
<dbReference type="PROSITE" id="PS51679">
    <property type="entry name" value="SAM_MT_C5"/>
    <property type="match status" value="1"/>
</dbReference>
<keyword evidence="2 6" id="KW-0808">Transferase</keyword>
<dbReference type="EMBL" id="VHLH01000027">
    <property type="protein sequence ID" value="TPW26713.1"/>
    <property type="molecule type" value="Genomic_DNA"/>
</dbReference>
<comment type="catalytic activity">
    <reaction evidence="5 8">
        <text>a 2'-deoxycytidine in DNA + S-adenosyl-L-methionine = a 5-methyl-2'-deoxycytidine in DNA + S-adenosyl-L-homocysteine + H(+)</text>
        <dbReference type="Rhea" id="RHEA:13681"/>
        <dbReference type="Rhea" id="RHEA-COMP:11369"/>
        <dbReference type="Rhea" id="RHEA-COMP:11370"/>
        <dbReference type="ChEBI" id="CHEBI:15378"/>
        <dbReference type="ChEBI" id="CHEBI:57856"/>
        <dbReference type="ChEBI" id="CHEBI:59789"/>
        <dbReference type="ChEBI" id="CHEBI:85452"/>
        <dbReference type="ChEBI" id="CHEBI:85454"/>
        <dbReference type="EC" id="2.1.1.37"/>
    </reaction>
</comment>
<sequence length="447" mass="49750">MIVSKPEDARKDGHFSPAHTFVDIFAGCGGLSLGLMQAGWKGLFAVEHDANAFQTLHDNLIVPDARFRFAWPDWLPMVATDVADLLTTHRQQLAACAGKVDMLVGGPPCQGFSSAGKRNPNDPRNRLVEQYLEFVRLLKPRVVLIENVRGITTDFDDSAADGGKLNYAQWIIKALGEDYDVSTRMIDTSLFGVPQKRHRFFIIGFRRGSGIDPLQLFDAVERHRQTFLRRKGISSVPVSTKAAISDLEVSRNGKIPSRDSAGFQDIAYQGPLTAFQRLMNDGWVGIPPDTRLARHRPEIVARFAKIIDLCHADGRLNVSLSSEIKASFGLKKSAIRVLDPNAPSPTVTSMPDDLIHYSEPRALCVRENARLQSFPDWFAFKGKYTTGGERRKMEVPRFTQVANAVPPLVAEAIGLSVAKLLDEWQNPKPAIREKQRLKFPETLEAQP</sequence>
<protein>
    <recommendedName>
        <fullName evidence="8">Cytosine-specific methyltransferase</fullName>
        <ecNumber evidence="8">2.1.1.37</ecNumber>
    </recommendedName>
</protein>